<dbReference type="InParanoid" id="I3TEJ9"/>
<reference evidence="2 3" key="1">
    <citation type="journal article" date="2012" name="J. Bacteriol.">
        <title>Complete genome sequence of the hyperthermophilic cellulolytic Crenarchaeon 'Thermogladius cellulolyticus' 1633.</title>
        <authorList>
            <person name="Mardanov A.V."/>
            <person name="Kochetkova T.V."/>
            <person name="Beletsky A.V."/>
            <person name="Bonch-Osmolovskaya E.A."/>
            <person name="Ravin N.V."/>
            <person name="Skryabin K.G."/>
        </authorList>
    </citation>
    <scope>NUCLEOTIDE SEQUENCE [LARGE SCALE GENOMIC DNA]</scope>
    <source>
        <strain evidence="3">DSM 22663 / VKM B-2946 / 1633</strain>
    </source>
</reference>
<feature type="transmembrane region" description="Helical" evidence="1">
    <location>
        <begin position="259"/>
        <end position="280"/>
    </location>
</feature>
<dbReference type="Pfam" id="PF04165">
    <property type="entry name" value="DUF401"/>
    <property type="match status" value="1"/>
</dbReference>
<keyword evidence="3" id="KW-1185">Reference proteome</keyword>
<organism evidence="2 3">
    <name type="scientific">Thermogladius calderae (strain DSM 22663 / VKM B-2946 / 1633)</name>
    <dbReference type="NCBI Taxonomy" id="1184251"/>
    <lineage>
        <taxon>Archaea</taxon>
        <taxon>Thermoproteota</taxon>
        <taxon>Thermoprotei</taxon>
        <taxon>Desulfurococcales</taxon>
        <taxon>Desulfurococcaceae</taxon>
        <taxon>Thermogladius</taxon>
    </lineage>
</organism>
<dbReference type="EMBL" id="CP003531">
    <property type="protein sequence ID" value="AFK51187.1"/>
    <property type="molecule type" value="Genomic_DNA"/>
</dbReference>
<feature type="transmembrane region" description="Helical" evidence="1">
    <location>
        <begin position="172"/>
        <end position="190"/>
    </location>
</feature>
<evidence type="ECO:0000313" key="3">
    <source>
        <dbReference type="Proteomes" id="UP000005270"/>
    </source>
</evidence>
<dbReference type="Proteomes" id="UP000005270">
    <property type="component" value="Chromosome"/>
</dbReference>
<keyword evidence="1" id="KW-1133">Transmembrane helix</keyword>
<gene>
    <name evidence="2" type="ordered locus">TCELL_0763</name>
</gene>
<accession>I3TEJ9</accession>
<sequence length="383" mass="42364">MSVLTAGFIAALALMIGTLVAGFKPYISVLSSLTLFSIVTYGSTFPVVWWHAVNQSFLVTFASLVAAMYLAELYRGSSISKQVVESLESVSPRLAGVSIPAVIGLLPMPGGAYVSATLVNDVYEKAELTPEEKTFLNFWFRHIWITVWPLYQGVIIASYITGMDVREISLNNLPIILASIASGLPFLFYFMRLRNTVKRRELRGLVHLWPFVSIAVLNLVLNINVFFSVLITILVYTLVYKVQLEQHIRALKYSLNPPILVLVAASLVYGHAISESGLAYELGTLLRQVEVSIFVVTALIVIATGFEFTFSSIAFPVFRPYLNPANVFYGFLGGFTGSMLSPVHACLVLSAEFYKANLRRVYKYLLPATALSVITGLILKMFL</sequence>
<dbReference type="InterPro" id="IPR007294">
    <property type="entry name" value="DUF401"/>
</dbReference>
<keyword evidence="1" id="KW-0472">Membrane</keyword>
<feature type="transmembrane region" description="Helical" evidence="1">
    <location>
        <begin position="327"/>
        <end position="349"/>
    </location>
</feature>
<feature type="transmembrane region" description="Helical" evidence="1">
    <location>
        <begin position="211"/>
        <end position="239"/>
    </location>
</feature>
<feature type="transmembrane region" description="Helical" evidence="1">
    <location>
        <begin position="94"/>
        <end position="119"/>
    </location>
</feature>
<dbReference type="STRING" id="1184251.TCELL_0763"/>
<evidence type="ECO:0000256" key="1">
    <source>
        <dbReference type="SAM" id="Phobius"/>
    </source>
</evidence>
<dbReference type="AlphaFoldDB" id="I3TEJ9"/>
<dbReference type="GeneID" id="13013078"/>
<dbReference type="KEGG" id="thg:TCELL_0763"/>
<dbReference type="HOGENOM" id="CLU_056143_0_0_2"/>
<dbReference type="OrthoDB" id="19102at2157"/>
<feature type="transmembrane region" description="Helical" evidence="1">
    <location>
        <begin position="361"/>
        <end position="382"/>
    </location>
</feature>
<evidence type="ECO:0008006" key="4">
    <source>
        <dbReference type="Google" id="ProtNLM"/>
    </source>
</evidence>
<dbReference type="RefSeq" id="WP_014737437.1">
    <property type="nucleotide sequence ID" value="NC_017954.1"/>
</dbReference>
<dbReference type="PANTHER" id="PTHR39556:SF1">
    <property type="entry name" value="PROTEIN, PUTATIVE-RELATED"/>
    <property type="match status" value="1"/>
</dbReference>
<dbReference type="PANTHER" id="PTHR39556">
    <property type="entry name" value="PROTEIN, PUTATIVE-RELATED"/>
    <property type="match status" value="1"/>
</dbReference>
<feature type="transmembrane region" description="Helical" evidence="1">
    <location>
        <begin position="139"/>
        <end position="160"/>
    </location>
</feature>
<proteinExistence type="predicted"/>
<keyword evidence="1" id="KW-0812">Transmembrane</keyword>
<feature type="transmembrane region" description="Helical" evidence="1">
    <location>
        <begin position="292"/>
        <end position="315"/>
    </location>
</feature>
<feature type="transmembrane region" description="Helical" evidence="1">
    <location>
        <begin position="57"/>
        <end position="74"/>
    </location>
</feature>
<feature type="transmembrane region" description="Helical" evidence="1">
    <location>
        <begin position="32"/>
        <end position="50"/>
    </location>
</feature>
<name>I3TEJ9_THEC1</name>
<dbReference type="eggNOG" id="arCOG04354">
    <property type="taxonomic scope" value="Archaea"/>
</dbReference>
<evidence type="ECO:0000313" key="2">
    <source>
        <dbReference type="EMBL" id="AFK51187.1"/>
    </source>
</evidence>
<protein>
    <recommendedName>
        <fullName evidence="4">DUF401 family protein</fullName>
    </recommendedName>
</protein>